<keyword evidence="3 11" id="KW-0963">Cytoplasm</keyword>
<feature type="binding site" description="via persulfide group" evidence="11">
    <location>
        <position position="329"/>
    </location>
    <ligand>
        <name>[2Fe-2S] cluster</name>
        <dbReference type="ChEBI" id="CHEBI:190135"/>
        <note>ligand shared with IscU</note>
    </ligand>
</feature>
<evidence type="ECO:0000256" key="7">
    <source>
        <dbReference type="ARBA" id="ARBA00022898"/>
    </source>
</evidence>
<dbReference type="PROSITE" id="PS00595">
    <property type="entry name" value="AA_TRANSFER_CLASS_5"/>
    <property type="match status" value="1"/>
</dbReference>
<dbReference type="SUPFAM" id="SSF53383">
    <property type="entry name" value="PLP-dependent transferases"/>
    <property type="match status" value="1"/>
</dbReference>
<comment type="catalytic activity">
    <reaction evidence="10 11">
        <text>(sulfur carrier)-H + L-cysteine = (sulfur carrier)-SH + L-alanine</text>
        <dbReference type="Rhea" id="RHEA:43892"/>
        <dbReference type="Rhea" id="RHEA-COMP:14737"/>
        <dbReference type="Rhea" id="RHEA-COMP:14739"/>
        <dbReference type="ChEBI" id="CHEBI:29917"/>
        <dbReference type="ChEBI" id="CHEBI:35235"/>
        <dbReference type="ChEBI" id="CHEBI:57972"/>
        <dbReference type="ChEBI" id="CHEBI:64428"/>
        <dbReference type="EC" id="2.8.1.7"/>
    </reaction>
</comment>
<comment type="cofactor">
    <cofactor evidence="1 11 12">
        <name>pyridoxal 5'-phosphate</name>
        <dbReference type="ChEBI" id="CHEBI:597326"/>
    </cofactor>
</comment>
<dbReference type="EC" id="2.8.1.7" evidence="11"/>
<feature type="binding site" evidence="11">
    <location>
        <begin position="203"/>
        <end position="205"/>
    </location>
    <ligand>
        <name>pyridoxal 5'-phosphate</name>
        <dbReference type="ChEBI" id="CHEBI:597326"/>
    </ligand>
</feature>
<dbReference type="PANTHER" id="PTHR11601:SF34">
    <property type="entry name" value="CYSTEINE DESULFURASE"/>
    <property type="match status" value="1"/>
</dbReference>
<evidence type="ECO:0000256" key="11">
    <source>
        <dbReference type="HAMAP-Rule" id="MF_00331"/>
    </source>
</evidence>
<dbReference type="NCBIfam" id="TIGR03402">
    <property type="entry name" value="FeS_nifS"/>
    <property type="match status" value="1"/>
</dbReference>
<gene>
    <name evidence="14" type="primary">nifS</name>
    <name evidence="11" type="synonym">iscS</name>
    <name evidence="14" type="ORF">IAB67_02025</name>
</gene>
<feature type="binding site" evidence="11">
    <location>
        <position position="241"/>
    </location>
    <ligand>
        <name>pyridoxal 5'-phosphate</name>
        <dbReference type="ChEBI" id="CHEBI:597326"/>
    </ligand>
</feature>
<feature type="domain" description="Aminotransferase class V" evidence="13">
    <location>
        <begin position="7"/>
        <end position="369"/>
    </location>
</feature>
<dbReference type="Gene3D" id="3.40.640.10">
    <property type="entry name" value="Type I PLP-dependent aspartate aminotransferase-like (Major domain)"/>
    <property type="match status" value="1"/>
</dbReference>
<feature type="binding site" evidence="11">
    <location>
        <begin position="74"/>
        <end position="75"/>
    </location>
    <ligand>
        <name>pyridoxal 5'-phosphate</name>
        <dbReference type="ChEBI" id="CHEBI:597326"/>
    </ligand>
</feature>
<protein>
    <recommendedName>
        <fullName evidence="11">Cysteine desulfurase IscS</fullName>
        <ecNumber evidence="11">2.8.1.7</ecNumber>
    </recommendedName>
</protein>
<dbReference type="EMBL" id="DVMR01000023">
    <property type="protein sequence ID" value="HIU43056.1"/>
    <property type="molecule type" value="Genomic_DNA"/>
</dbReference>
<comment type="caution">
    <text evidence="14">The sequence shown here is derived from an EMBL/GenBank/DDBJ whole genome shotgun (WGS) entry which is preliminary data.</text>
</comment>
<proteinExistence type="inferred from homology"/>
<evidence type="ECO:0000256" key="1">
    <source>
        <dbReference type="ARBA" id="ARBA00001933"/>
    </source>
</evidence>
<dbReference type="GO" id="GO:0031071">
    <property type="term" value="F:cysteine desulfurase activity"/>
    <property type="evidence" value="ECO:0007669"/>
    <property type="project" value="UniProtKB-UniRule"/>
</dbReference>
<dbReference type="GO" id="GO:0030170">
    <property type="term" value="F:pyridoxal phosphate binding"/>
    <property type="evidence" value="ECO:0007669"/>
    <property type="project" value="UniProtKB-UniRule"/>
</dbReference>
<keyword evidence="5 11" id="KW-0001">2Fe-2S</keyword>
<evidence type="ECO:0000256" key="8">
    <source>
        <dbReference type="ARBA" id="ARBA00023004"/>
    </source>
</evidence>
<dbReference type="Gene3D" id="3.90.1150.10">
    <property type="entry name" value="Aspartate Aminotransferase, domain 1"/>
    <property type="match status" value="1"/>
</dbReference>
<dbReference type="InterPro" id="IPR015422">
    <property type="entry name" value="PyrdxlP-dep_Trfase_small"/>
</dbReference>
<evidence type="ECO:0000256" key="6">
    <source>
        <dbReference type="ARBA" id="ARBA00022723"/>
    </source>
</evidence>
<reference evidence="14" key="1">
    <citation type="submission" date="2020-10" db="EMBL/GenBank/DDBJ databases">
        <authorList>
            <person name="Gilroy R."/>
        </authorList>
    </citation>
    <scope>NUCLEOTIDE SEQUENCE</scope>
    <source>
        <strain evidence="14">CHK191-8634</strain>
    </source>
</reference>
<accession>A0A9D1IUP2</accession>
<evidence type="ECO:0000256" key="3">
    <source>
        <dbReference type="ARBA" id="ARBA00022490"/>
    </source>
</evidence>
<keyword evidence="9 11" id="KW-0411">Iron-sulfur</keyword>
<dbReference type="GO" id="GO:0046872">
    <property type="term" value="F:metal ion binding"/>
    <property type="evidence" value="ECO:0007669"/>
    <property type="project" value="UniProtKB-KW"/>
</dbReference>
<dbReference type="Proteomes" id="UP000824073">
    <property type="component" value="Unassembled WGS sequence"/>
</dbReference>
<dbReference type="InterPro" id="IPR010240">
    <property type="entry name" value="Cys_deSase_IscS"/>
</dbReference>
<feature type="binding site" evidence="11">
    <location>
        <position position="183"/>
    </location>
    <ligand>
        <name>pyridoxal 5'-phosphate</name>
        <dbReference type="ChEBI" id="CHEBI:597326"/>
    </ligand>
</feature>
<evidence type="ECO:0000256" key="5">
    <source>
        <dbReference type="ARBA" id="ARBA00022714"/>
    </source>
</evidence>
<dbReference type="InterPro" id="IPR015421">
    <property type="entry name" value="PyrdxlP-dep_Trfase_major"/>
</dbReference>
<dbReference type="Gene3D" id="1.10.260.50">
    <property type="match status" value="1"/>
</dbReference>
<dbReference type="AlphaFoldDB" id="A0A9D1IUP2"/>
<evidence type="ECO:0000256" key="4">
    <source>
        <dbReference type="ARBA" id="ARBA00022679"/>
    </source>
</evidence>
<sequence>MAEPRLVYADNAATTRVDPRVLEKMLPFFSEKYGNASTLYKLGQTSRAALEEARKNVAAVIGAKPSEIFFTGSGTEADNMALRGMMHSKQAKGRKHLITTTFEHPAVLQTARALEKEGFRVTYLPVDLTGTVDLKALEDAICEDTALVSIMAANNEIGTIQPIAEIGRICKSKGVTFHTDAVQAYGHMPIDVSEMNIDILSLSAHKICGPKGVGAIYIRSGLMLDPVITGGGQEKNRRSGTENVAGIVGLGEAARIKFEGMEQENARLRKMQRRLIDGVLTTIPESTLTGHPENRLPGSCSFTFTAVEGESLVLLLDMKGICASTGSACSTGSLDPSHVLMAIGLSHETAHGSLRISLGEFNTEEDVDYILQELPGVIARLREMSPVWKG</sequence>
<reference evidence="14" key="2">
    <citation type="journal article" date="2021" name="PeerJ">
        <title>Extensive microbial diversity within the chicken gut microbiome revealed by metagenomics and culture.</title>
        <authorList>
            <person name="Gilroy R."/>
            <person name="Ravi A."/>
            <person name="Getino M."/>
            <person name="Pursley I."/>
            <person name="Horton D.L."/>
            <person name="Alikhan N.F."/>
            <person name="Baker D."/>
            <person name="Gharbi K."/>
            <person name="Hall N."/>
            <person name="Watson M."/>
            <person name="Adriaenssens E.M."/>
            <person name="Foster-Nyarko E."/>
            <person name="Jarju S."/>
            <person name="Secka A."/>
            <person name="Antonio M."/>
            <person name="Oren A."/>
            <person name="Chaudhuri R.R."/>
            <person name="La Ragione R."/>
            <person name="Hildebrand F."/>
            <person name="Pallen M.J."/>
        </authorList>
    </citation>
    <scope>NUCLEOTIDE SEQUENCE</scope>
    <source>
        <strain evidence="14">CHK191-8634</strain>
    </source>
</reference>
<dbReference type="GO" id="GO:0044571">
    <property type="term" value="P:[2Fe-2S] cluster assembly"/>
    <property type="evidence" value="ECO:0007669"/>
    <property type="project" value="UniProtKB-UniRule"/>
</dbReference>
<keyword evidence="8 11" id="KW-0408">Iron</keyword>
<dbReference type="InterPro" id="IPR000192">
    <property type="entry name" value="Aminotrans_V_dom"/>
</dbReference>
<organism evidence="14 15">
    <name type="scientific">Candidatus Ventrousia excrementavium</name>
    <dbReference type="NCBI Taxonomy" id="2840961"/>
    <lineage>
        <taxon>Bacteria</taxon>
        <taxon>Bacillati</taxon>
        <taxon>Bacillota</taxon>
        <taxon>Clostridia</taxon>
        <taxon>Eubacteriales</taxon>
        <taxon>Clostridiaceae</taxon>
        <taxon>Clostridiaceae incertae sedis</taxon>
        <taxon>Candidatus Ventrousia</taxon>
    </lineage>
</organism>
<dbReference type="PANTHER" id="PTHR11601">
    <property type="entry name" value="CYSTEINE DESULFURYLASE FAMILY MEMBER"/>
    <property type="match status" value="1"/>
</dbReference>
<feature type="active site" description="Cysteine persulfide intermediate" evidence="11">
    <location>
        <position position="329"/>
    </location>
</feature>
<keyword evidence="6 11" id="KW-0479">Metal-binding</keyword>
<dbReference type="GO" id="GO:0051537">
    <property type="term" value="F:2 iron, 2 sulfur cluster binding"/>
    <property type="evidence" value="ECO:0007669"/>
    <property type="project" value="UniProtKB-UniRule"/>
</dbReference>
<dbReference type="InterPro" id="IPR020578">
    <property type="entry name" value="Aminotrans_V_PyrdxlP_BS"/>
</dbReference>
<dbReference type="InterPro" id="IPR017772">
    <property type="entry name" value="Cys_deSase_NifS_bac/arc"/>
</dbReference>
<feature type="modified residue" description="N6-(pyridoxal phosphate)lysine" evidence="11">
    <location>
        <position position="206"/>
    </location>
</feature>
<dbReference type="HAMAP" id="MF_00331">
    <property type="entry name" value="Cys_desulf_IscS"/>
    <property type="match status" value="1"/>
</dbReference>
<dbReference type="PIRSF" id="PIRSF005572">
    <property type="entry name" value="NifS"/>
    <property type="match status" value="1"/>
</dbReference>
<evidence type="ECO:0000313" key="14">
    <source>
        <dbReference type="EMBL" id="HIU43056.1"/>
    </source>
</evidence>
<comment type="subunit">
    <text evidence="11">Homodimer. Forms a heterotetramer with IscU, interacts with other sulfur acceptors.</text>
</comment>
<dbReference type="GO" id="GO:1990221">
    <property type="term" value="C:L-cysteine desulfurase complex"/>
    <property type="evidence" value="ECO:0007669"/>
    <property type="project" value="UniProtKB-ARBA"/>
</dbReference>
<evidence type="ECO:0000256" key="12">
    <source>
        <dbReference type="RuleBase" id="RU004504"/>
    </source>
</evidence>
<keyword evidence="7 11" id="KW-0663">Pyridoxal phosphate</keyword>
<evidence type="ECO:0000313" key="15">
    <source>
        <dbReference type="Proteomes" id="UP000824073"/>
    </source>
</evidence>
<comment type="similarity">
    <text evidence="2 11">Belongs to the class-V pyridoxal-phosphate-dependent aminotransferase family. NifS/IscS subfamily.</text>
</comment>
<dbReference type="InterPro" id="IPR016454">
    <property type="entry name" value="Cysteine_dSase"/>
</dbReference>
<dbReference type="FunFam" id="3.40.640.10:FF:000003">
    <property type="entry name" value="Cysteine desulfurase IscS"/>
    <property type="match status" value="1"/>
</dbReference>
<dbReference type="GO" id="GO:0006520">
    <property type="term" value="P:amino acid metabolic process"/>
    <property type="evidence" value="ECO:0007669"/>
    <property type="project" value="InterPro"/>
</dbReference>
<name>A0A9D1IUP2_9CLOT</name>
<comment type="pathway">
    <text evidence="11">Cofactor biosynthesis; iron-sulfur cluster biosynthesis.</text>
</comment>
<comment type="function">
    <text evidence="11">Master enzyme that delivers sulfur to a number of partners involved in Fe-S cluster assembly, tRNA modification or cofactor biosynthesis. Catalyzes the removal of elemental sulfur atoms from cysteine to produce alanine. Functions as a sulfur delivery protein for Fe-S cluster synthesis onto IscU, an Fe-S scaffold assembly protein, as well as other S acceptor proteins.</text>
</comment>
<comment type="subcellular location">
    <subcellularLocation>
        <location evidence="11">Cytoplasm</location>
    </subcellularLocation>
</comment>
<dbReference type="InterPro" id="IPR015424">
    <property type="entry name" value="PyrdxlP-dep_Trfase"/>
</dbReference>
<keyword evidence="4 11" id="KW-0808">Transferase</keyword>
<evidence type="ECO:0000259" key="13">
    <source>
        <dbReference type="Pfam" id="PF00266"/>
    </source>
</evidence>
<evidence type="ECO:0000256" key="9">
    <source>
        <dbReference type="ARBA" id="ARBA00023014"/>
    </source>
</evidence>
<feature type="binding site" evidence="11">
    <location>
        <position position="155"/>
    </location>
    <ligand>
        <name>pyridoxal 5'-phosphate</name>
        <dbReference type="ChEBI" id="CHEBI:597326"/>
    </ligand>
</feature>
<evidence type="ECO:0000256" key="10">
    <source>
        <dbReference type="ARBA" id="ARBA00050776"/>
    </source>
</evidence>
<dbReference type="Pfam" id="PF00266">
    <property type="entry name" value="Aminotran_5"/>
    <property type="match status" value="1"/>
</dbReference>
<dbReference type="NCBIfam" id="NF002806">
    <property type="entry name" value="PRK02948.1"/>
    <property type="match status" value="1"/>
</dbReference>
<evidence type="ECO:0000256" key="2">
    <source>
        <dbReference type="ARBA" id="ARBA00006490"/>
    </source>
</evidence>